<protein>
    <submittedName>
        <fullName evidence="2">5'-3' exoribonuclease</fullName>
    </submittedName>
</protein>
<evidence type="ECO:0000256" key="1">
    <source>
        <dbReference type="SAM" id="MobiDB-lite"/>
    </source>
</evidence>
<dbReference type="AlphaFoldDB" id="A0A392PQL3"/>
<name>A0A392PQL3_9FABA</name>
<feature type="region of interest" description="Disordered" evidence="1">
    <location>
        <begin position="1"/>
        <end position="24"/>
    </location>
</feature>
<accession>A0A392PQL3</accession>
<evidence type="ECO:0000313" key="3">
    <source>
        <dbReference type="Proteomes" id="UP000265520"/>
    </source>
</evidence>
<organism evidence="2 3">
    <name type="scientific">Trifolium medium</name>
    <dbReference type="NCBI Taxonomy" id="97028"/>
    <lineage>
        <taxon>Eukaryota</taxon>
        <taxon>Viridiplantae</taxon>
        <taxon>Streptophyta</taxon>
        <taxon>Embryophyta</taxon>
        <taxon>Tracheophyta</taxon>
        <taxon>Spermatophyta</taxon>
        <taxon>Magnoliopsida</taxon>
        <taxon>eudicotyledons</taxon>
        <taxon>Gunneridae</taxon>
        <taxon>Pentapetalae</taxon>
        <taxon>rosids</taxon>
        <taxon>fabids</taxon>
        <taxon>Fabales</taxon>
        <taxon>Fabaceae</taxon>
        <taxon>Papilionoideae</taxon>
        <taxon>50 kb inversion clade</taxon>
        <taxon>NPAAA clade</taxon>
        <taxon>Hologalegina</taxon>
        <taxon>IRL clade</taxon>
        <taxon>Trifolieae</taxon>
        <taxon>Trifolium</taxon>
    </lineage>
</organism>
<proteinExistence type="predicted"/>
<feature type="non-terminal residue" evidence="2">
    <location>
        <position position="1"/>
    </location>
</feature>
<sequence>RTVERIKRQKSQARRGANVWPQVQPESRVPISQFCGSRLASAPTASPFQQSGQGKA</sequence>
<evidence type="ECO:0000313" key="2">
    <source>
        <dbReference type="EMBL" id="MCI14134.1"/>
    </source>
</evidence>
<reference evidence="2 3" key="1">
    <citation type="journal article" date="2018" name="Front. Plant Sci.">
        <title>Red Clover (Trifolium pratense) and Zigzag Clover (T. medium) - A Picture of Genomic Similarities and Differences.</title>
        <authorList>
            <person name="Dluhosova J."/>
            <person name="Istvanek J."/>
            <person name="Nedelnik J."/>
            <person name="Repkova J."/>
        </authorList>
    </citation>
    <scope>NUCLEOTIDE SEQUENCE [LARGE SCALE GENOMIC DNA]</scope>
    <source>
        <strain evidence="3">cv. 10/8</strain>
        <tissue evidence="2">Leaf</tissue>
    </source>
</reference>
<comment type="caution">
    <text evidence="2">The sequence shown here is derived from an EMBL/GenBank/DDBJ whole genome shotgun (WGS) entry which is preliminary data.</text>
</comment>
<dbReference type="Proteomes" id="UP000265520">
    <property type="component" value="Unassembled WGS sequence"/>
</dbReference>
<dbReference type="EMBL" id="LXQA010091118">
    <property type="protein sequence ID" value="MCI14134.1"/>
    <property type="molecule type" value="Genomic_DNA"/>
</dbReference>
<keyword evidence="3" id="KW-1185">Reference proteome</keyword>